<keyword evidence="3" id="KW-1185">Reference proteome</keyword>
<evidence type="ECO:0000313" key="3">
    <source>
        <dbReference type="Proteomes" id="UP000823388"/>
    </source>
</evidence>
<dbReference type="EMBL" id="CM029050">
    <property type="protein sequence ID" value="KAG2566571.1"/>
    <property type="molecule type" value="Genomic_DNA"/>
</dbReference>
<comment type="caution">
    <text evidence="2">The sequence shown here is derived from an EMBL/GenBank/DDBJ whole genome shotgun (WGS) entry which is preliminary data.</text>
</comment>
<feature type="compositionally biased region" description="Low complexity" evidence="1">
    <location>
        <begin position="56"/>
        <end position="68"/>
    </location>
</feature>
<sequence>MGCGFGFAVLRVRWAQNPASAGPICHPPSSPQHPFVVLAFPYPILPCGSPRRRRGTAAVRRAAQQAGTSRGGAAEGGGRTAGARGPGAAPPQDAGAHPSYGCSRLLRLLPCSASVVGPARRAAARRRALGTRERRSRSGRCVFHD</sequence>
<reference evidence="2" key="1">
    <citation type="submission" date="2020-05" db="EMBL/GenBank/DDBJ databases">
        <title>WGS assembly of Panicum virgatum.</title>
        <authorList>
            <person name="Lovell J.T."/>
            <person name="Jenkins J."/>
            <person name="Shu S."/>
            <person name="Juenger T.E."/>
            <person name="Schmutz J."/>
        </authorList>
    </citation>
    <scope>NUCLEOTIDE SEQUENCE</scope>
    <source>
        <strain evidence="2">AP13</strain>
    </source>
</reference>
<feature type="region of interest" description="Disordered" evidence="1">
    <location>
        <begin position="49"/>
        <end position="97"/>
    </location>
</feature>
<organism evidence="2 3">
    <name type="scientific">Panicum virgatum</name>
    <name type="common">Blackwell switchgrass</name>
    <dbReference type="NCBI Taxonomy" id="38727"/>
    <lineage>
        <taxon>Eukaryota</taxon>
        <taxon>Viridiplantae</taxon>
        <taxon>Streptophyta</taxon>
        <taxon>Embryophyta</taxon>
        <taxon>Tracheophyta</taxon>
        <taxon>Spermatophyta</taxon>
        <taxon>Magnoliopsida</taxon>
        <taxon>Liliopsida</taxon>
        <taxon>Poales</taxon>
        <taxon>Poaceae</taxon>
        <taxon>PACMAD clade</taxon>
        <taxon>Panicoideae</taxon>
        <taxon>Panicodae</taxon>
        <taxon>Paniceae</taxon>
        <taxon>Panicinae</taxon>
        <taxon>Panicum</taxon>
        <taxon>Panicum sect. Hiantes</taxon>
    </lineage>
</organism>
<protein>
    <submittedName>
        <fullName evidence="2">Uncharacterized protein</fullName>
    </submittedName>
</protein>
<accession>A0A8T0PVR5</accession>
<evidence type="ECO:0000313" key="2">
    <source>
        <dbReference type="EMBL" id="KAG2566571.1"/>
    </source>
</evidence>
<dbReference type="Proteomes" id="UP000823388">
    <property type="component" value="Chromosome 7N"/>
</dbReference>
<gene>
    <name evidence="2" type="ORF">PVAP13_7NG184685</name>
</gene>
<feature type="compositionally biased region" description="Gly residues" evidence="1">
    <location>
        <begin position="69"/>
        <end position="80"/>
    </location>
</feature>
<feature type="compositionally biased region" description="Low complexity" evidence="1">
    <location>
        <begin position="81"/>
        <end position="96"/>
    </location>
</feature>
<dbReference type="AlphaFoldDB" id="A0A8T0PVR5"/>
<proteinExistence type="predicted"/>
<evidence type="ECO:0000256" key="1">
    <source>
        <dbReference type="SAM" id="MobiDB-lite"/>
    </source>
</evidence>
<name>A0A8T0PVR5_PANVG</name>